<dbReference type="PANTHER" id="PTHR35528">
    <property type="entry name" value="BLL1675 PROTEIN"/>
    <property type="match status" value="1"/>
</dbReference>
<dbReference type="Pfam" id="PF13610">
    <property type="entry name" value="DDE_Tnp_IS240"/>
    <property type="match status" value="1"/>
</dbReference>
<gene>
    <name evidence="6" type="ORF">FD51_GL002315</name>
</gene>
<evidence type="ECO:0000256" key="3">
    <source>
        <dbReference type="ARBA" id="ARBA00023172"/>
    </source>
</evidence>
<evidence type="ECO:0000313" key="6">
    <source>
        <dbReference type="EMBL" id="KRK12735.1"/>
    </source>
</evidence>
<evidence type="ECO:0000313" key="7">
    <source>
        <dbReference type="Proteomes" id="UP000051984"/>
    </source>
</evidence>
<feature type="domain" description="DDE" evidence="5">
    <location>
        <begin position="244"/>
        <end position="378"/>
    </location>
</feature>
<evidence type="ECO:0000256" key="1">
    <source>
        <dbReference type="ARBA" id="ARBA00022578"/>
    </source>
</evidence>
<evidence type="ECO:0000259" key="5">
    <source>
        <dbReference type="Pfam" id="PF13610"/>
    </source>
</evidence>
<protein>
    <submittedName>
        <fullName evidence="6">IS431mec transposase</fullName>
    </submittedName>
</protein>
<dbReference type="PANTHER" id="PTHR35528:SF3">
    <property type="entry name" value="BLL1675 PROTEIN"/>
    <property type="match status" value="1"/>
</dbReference>
<dbReference type="NCBIfam" id="NF033587">
    <property type="entry name" value="transpos_IS6"/>
    <property type="match status" value="1"/>
</dbReference>
<dbReference type="GO" id="GO:0006310">
    <property type="term" value="P:DNA recombination"/>
    <property type="evidence" value="ECO:0007669"/>
    <property type="project" value="UniProtKB-KW"/>
</dbReference>
<dbReference type="GO" id="GO:0003677">
    <property type="term" value="F:DNA binding"/>
    <property type="evidence" value="ECO:0007669"/>
    <property type="project" value="UniProtKB-KW"/>
</dbReference>
<accession>A0A0R1EU31</accession>
<dbReference type="eggNOG" id="COG3316">
    <property type="taxonomic scope" value="Bacteria"/>
</dbReference>
<keyword evidence="2" id="KW-0238">DNA-binding</keyword>
<keyword evidence="3" id="KW-0233">DNA recombination</keyword>
<dbReference type="InterPro" id="IPR052183">
    <property type="entry name" value="IS_Transposase"/>
</dbReference>
<dbReference type="Pfam" id="PF01610">
    <property type="entry name" value="DDE_Tnp_ISL3"/>
    <property type="match status" value="1"/>
</dbReference>
<dbReference type="AlphaFoldDB" id="A0A0R1EU31"/>
<organism evidence="6 7">
    <name type="scientific">Lacticaseibacillus zeae DSM 20178 = KCTC 3804</name>
    <dbReference type="NCBI Taxonomy" id="1423816"/>
    <lineage>
        <taxon>Bacteria</taxon>
        <taxon>Bacillati</taxon>
        <taxon>Bacillota</taxon>
        <taxon>Bacilli</taxon>
        <taxon>Lactobacillales</taxon>
        <taxon>Lactobacillaceae</taxon>
        <taxon>Lacticaseibacillus</taxon>
    </lineage>
</organism>
<keyword evidence="1" id="KW-0815">Transposition</keyword>
<comment type="caution">
    <text evidence="6">The sequence shown here is derived from an EMBL/GenBank/DDBJ whole genome shotgun (WGS) entry which is preliminary data.</text>
</comment>
<evidence type="ECO:0000256" key="2">
    <source>
        <dbReference type="ARBA" id="ARBA00023125"/>
    </source>
</evidence>
<sequence length="400" mass="46678">MKSITSKSIASITGISTTTVGRILDDNINPRPLNYLPTNLCFDEFRSTHPQMAFICIDADTHKRVTVLGDRLSDTIKKFFEENYSIDERAKVKHICMDMNAAYQNFVHELFPNAEIVIDRFHIIQLLGRAMDQMRVQALRQIKDKHSRVGSGANFAWQLHSSILSDKKRGIVRMNYFKGRHFQQDIIIVAVGYYFRFSLSYRDIVELLRDRGVSVHHTTVMRWVHHYGPIFKALWRQHQTSHTKSWRIDEAYINVKGHWTYLYRAIDSNGLTLDFELLKHRDYAAAYHFLKRLLTTDGRPDRLVTDQYRATLKAVKHLMKQDYLSKSAHQCSKYRNNLIEQDHRFIKRHRVRSASFQNIRTASATLSGIEVIHALRKKTRRELSLIGFSAVDELKAMVPA</sequence>
<dbReference type="EMBL" id="AZCT01000004">
    <property type="protein sequence ID" value="KRK12735.1"/>
    <property type="molecule type" value="Genomic_DNA"/>
</dbReference>
<dbReference type="GO" id="GO:0032196">
    <property type="term" value="P:transposition"/>
    <property type="evidence" value="ECO:0007669"/>
    <property type="project" value="UniProtKB-KW"/>
</dbReference>
<dbReference type="InterPro" id="IPR002560">
    <property type="entry name" value="Transposase_DDE"/>
</dbReference>
<dbReference type="InterPro" id="IPR047930">
    <property type="entry name" value="Transpos_IS6"/>
</dbReference>
<reference evidence="6 7" key="1">
    <citation type="journal article" date="2015" name="Genome Announc.">
        <title>Expanding the biotechnology potential of lactobacilli through comparative genomics of 213 strains and associated genera.</title>
        <authorList>
            <person name="Sun Z."/>
            <person name="Harris H.M."/>
            <person name="McCann A."/>
            <person name="Guo C."/>
            <person name="Argimon S."/>
            <person name="Zhang W."/>
            <person name="Yang X."/>
            <person name="Jeffery I.B."/>
            <person name="Cooney J.C."/>
            <person name="Kagawa T.F."/>
            <person name="Liu W."/>
            <person name="Song Y."/>
            <person name="Salvetti E."/>
            <person name="Wrobel A."/>
            <person name="Rasinkangas P."/>
            <person name="Parkhill J."/>
            <person name="Rea M.C."/>
            <person name="O'Sullivan O."/>
            <person name="Ritari J."/>
            <person name="Douillard F.P."/>
            <person name="Paul Ross R."/>
            <person name="Yang R."/>
            <person name="Briner A.E."/>
            <person name="Felis G.E."/>
            <person name="de Vos W.M."/>
            <person name="Barrangou R."/>
            <person name="Klaenhammer T.R."/>
            <person name="Caufield P.W."/>
            <person name="Cui Y."/>
            <person name="Zhang H."/>
            <person name="O'Toole P.W."/>
        </authorList>
    </citation>
    <scope>NUCLEOTIDE SEQUENCE [LARGE SCALE GENOMIC DNA]</scope>
    <source>
        <strain evidence="6 7">DSM 20178</strain>
    </source>
</reference>
<feature type="domain" description="Transposase IS204/IS1001/IS1096/IS1165 DDE" evidence="4">
    <location>
        <begin position="40"/>
        <end position="171"/>
    </location>
</feature>
<evidence type="ECO:0000259" key="4">
    <source>
        <dbReference type="Pfam" id="PF01610"/>
    </source>
</evidence>
<name>A0A0R1EU31_LACZE</name>
<dbReference type="PATRIC" id="fig|1423816.3.peg.2414"/>
<dbReference type="InterPro" id="IPR032874">
    <property type="entry name" value="DDE_dom"/>
</dbReference>
<dbReference type="eggNOG" id="COG3464">
    <property type="taxonomic scope" value="Bacteria"/>
</dbReference>
<dbReference type="Proteomes" id="UP000051984">
    <property type="component" value="Unassembled WGS sequence"/>
</dbReference>
<proteinExistence type="predicted"/>